<dbReference type="InterPro" id="IPR052024">
    <property type="entry name" value="Methanogen_methyltrans"/>
</dbReference>
<dbReference type="PANTHER" id="PTHR47099">
    <property type="entry name" value="METHYLCOBAMIDE:COM METHYLTRANSFERASE MTBA"/>
    <property type="match status" value="1"/>
</dbReference>
<organism evidence="2">
    <name type="scientific">Dictyoglomus thermophilum</name>
    <dbReference type="NCBI Taxonomy" id="14"/>
    <lineage>
        <taxon>Bacteria</taxon>
        <taxon>Pseudomonadati</taxon>
        <taxon>Dictyoglomota</taxon>
        <taxon>Dictyoglomia</taxon>
        <taxon>Dictyoglomales</taxon>
        <taxon>Dictyoglomaceae</taxon>
        <taxon>Dictyoglomus</taxon>
    </lineage>
</organism>
<name>A0A7V3ZJN3_DICTH</name>
<dbReference type="GO" id="GO:0006779">
    <property type="term" value="P:porphyrin-containing compound biosynthetic process"/>
    <property type="evidence" value="ECO:0007669"/>
    <property type="project" value="InterPro"/>
</dbReference>
<keyword evidence="2" id="KW-0489">Methyltransferase</keyword>
<protein>
    <submittedName>
        <fullName evidence="2">Methylcobamide--CoM methyltransferase</fullName>
    </submittedName>
</protein>
<dbReference type="SUPFAM" id="SSF51726">
    <property type="entry name" value="UROD/MetE-like"/>
    <property type="match status" value="1"/>
</dbReference>
<keyword evidence="2" id="KW-0808">Transferase</keyword>
<sequence>MMNNKNKRLVIPLLGAPGVKLTGTTLKENLTDPFVQFKTLYKIVERFNPDGIFPFMDLTVEAEALGLKIEFPENDNPSVREHPVKNRDALNEIKRKWKGVSGRMITFIKVCEMMAKEFDILKGGYVIGPFTLAGELMGVNDLGINVIEDPDFVEEVVDFTTSVIFEYAKALLETGIDMIAVLEPTAVILSPQQFREFSMKYFKHLSSELKKPVIYHICGNTKHLIEDMGKSGAWGLSLDSAVDLKWVSEIVPSDVRLIGNLDPVRVFLQGNPEMIYEKTKELLEKMRDVDNFILSSGCDIPFGTPLENIDAFMQAAKSFK</sequence>
<comment type="caution">
    <text evidence="2">The sequence shown here is derived from an EMBL/GenBank/DDBJ whole genome shotgun (WGS) entry which is preliminary data.</text>
</comment>
<dbReference type="Pfam" id="PF01208">
    <property type="entry name" value="URO-D"/>
    <property type="match status" value="1"/>
</dbReference>
<dbReference type="EMBL" id="DTDV01000017">
    <property type="protein sequence ID" value="HGK24030.1"/>
    <property type="molecule type" value="Genomic_DNA"/>
</dbReference>
<evidence type="ECO:0000313" key="2">
    <source>
        <dbReference type="EMBL" id="HGK24030.1"/>
    </source>
</evidence>
<feature type="domain" description="Uroporphyrinogen decarboxylase (URO-D)" evidence="1">
    <location>
        <begin position="22"/>
        <end position="318"/>
    </location>
</feature>
<dbReference type="GO" id="GO:0008168">
    <property type="term" value="F:methyltransferase activity"/>
    <property type="evidence" value="ECO:0007669"/>
    <property type="project" value="UniProtKB-KW"/>
</dbReference>
<gene>
    <name evidence="2" type="ORF">ENU78_06320</name>
</gene>
<dbReference type="CDD" id="cd03465">
    <property type="entry name" value="URO-D_like"/>
    <property type="match status" value="1"/>
</dbReference>
<accession>A0A7V3ZJN3</accession>
<dbReference type="GO" id="GO:0004853">
    <property type="term" value="F:uroporphyrinogen decarboxylase activity"/>
    <property type="evidence" value="ECO:0007669"/>
    <property type="project" value="InterPro"/>
</dbReference>
<proteinExistence type="predicted"/>
<dbReference type="AlphaFoldDB" id="A0A7V3ZJN3"/>
<dbReference type="Gene3D" id="3.20.20.210">
    <property type="match status" value="1"/>
</dbReference>
<reference evidence="2" key="1">
    <citation type="journal article" date="2020" name="mSystems">
        <title>Genome- and Community-Level Interaction Insights into Carbon Utilization and Element Cycling Functions of Hydrothermarchaeota in Hydrothermal Sediment.</title>
        <authorList>
            <person name="Zhou Z."/>
            <person name="Liu Y."/>
            <person name="Xu W."/>
            <person name="Pan J."/>
            <person name="Luo Z.H."/>
            <person name="Li M."/>
        </authorList>
    </citation>
    <scope>NUCLEOTIDE SEQUENCE [LARGE SCALE GENOMIC DNA]</scope>
    <source>
        <strain evidence="2">SpSt-70</strain>
    </source>
</reference>
<dbReference type="GO" id="GO:0032259">
    <property type="term" value="P:methylation"/>
    <property type="evidence" value="ECO:0007669"/>
    <property type="project" value="UniProtKB-KW"/>
</dbReference>
<dbReference type="InterPro" id="IPR000257">
    <property type="entry name" value="Uroporphyrinogen_deCOase"/>
</dbReference>
<dbReference type="PANTHER" id="PTHR47099:SF1">
    <property type="entry name" value="METHYLCOBAMIDE:COM METHYLTRANSFERASE MTBA"/>
    <property type="match status" value="1"/>
</dbReference>
<dbReference type="InterPro" id="IPR038071">
    <property type="entry name" value="UROD/MetE-like_sf"/>
</dbReference>
<evidence type="ECO:0000259" key="1">
    <source>
        <dbReference type="Pfam" id="PF01208"/>
    </source>
</evidence>